<gene>
    <name evidence="2" type="ORF">pLG1-0275</name>
</gene>
<evidence type="ECO:0000313" key="2">
    <source>
        <dbReference type="EMBL" id="ADO67029.1"/>
    </source>
</evidence>
<geneLocation type="plasmid" evidence="2">
    <name>pLG1</name>
</geneLocation>
<dbReference type="EMBL" id="HM565234">
    <property type="protein sequence ID" value="ADO67029.1"/>
    <property type="molecule type" value="Genomic_DNA"/>
</dbReference>
<organism evidence="2">
    <name type="scientific">Enterococcus faecium</name>
    <name type="common">Streptococcus faecium</name>
    <dbReference type="NCBI Taxonomy" id="1352"/>
    <lineage>
        <taxon>Bacteria</taxon>
        <taxon>Bacillati</taxon>
        <taxon>Bacillota</taxon>
        <taxon>Bacilli</taxon>
        <taxon>Lactobacillales</taxon>
        <taxon>Enterococcaceae</taxon>
        <taxon>Enterococcus</taxon>
    </lineage>
</organism>
<name>E3UT52_ENTFC</name>
<feature type="chain" id="PRO_5014303247" evidence="1">
    <location>
        <begin position="31"/>
        <end position="191"/>
    </location>
</feature>
<dbReference type="AlphaFoldDB" id="E3UT52"/>
<evidence type="ECO:0000256" key="1">
    <source>
        <dbReference type="SAM" id="SignalP"/>
    </source>
</evidence>
<feature type="signal peptide" evidence="1">
    <location>
        <begin position="1"/>
        <end position="30"/>
    </location>
</feature>
<dbReference type="RefSeq" id="WP_002293722.1">
    <property type="nucleotide sequence ID" value="NZ_CP019210.1"/>
</dbReference>
<protein>
    <submittedName>
        <fullName evidence="2">Uncharacterized protein</fullName>
    </submittedName>
</protein>
<proteinExistence type="predicted"/>
<reference evidence="2" key="1">
    <citation type="journal article" date="2011" name="Int. J. Med. Microbiol.">
        <title>A multiresistance megaplasmid pLG1 bearing a hylEfm genomic island in hospital Enterococcus faecium isolates.</title>
        <authorList>
            <person name="Laverde Gomez J.A."/>
            <person name="van Schaik W."/>
            <person name="Freitas A.R."/>
            <person name="Coque T.M."/>
            <person name="Weaver K.E."/>
            <person name="Francia M.V."/>
            <person name="Witte W."/>
            <person name="Werner G."/>
        </authorList>
    </citation>
    <scope>NUCLEOTIDE SEQUENCE</scope>
    <source>
        <strain evidence="2">64/3xUW2774</strain>
        <plasmid evidence="2">pLG1</plasmid>
    </source>
</reference>
<keyword evidence="2" id="KW-0614">Plasmid</keyword>
<sequence>MKNKFKYLFTILALLPITTSTLITPTIAKASEKQEDSVSYEIVKNDLYIQFEEELAELIASNQSTVSVPDLFSTQSVLSTSSQDNSISEEQFFSLVEKYDGAELTAVVNSQDAFTTKFVNGGVNSYATSYRGLNALRSELKYNAGALKVGGTLVGTAGGLLGVLLGMVTGDYLSGHCDDAAAGVSAFIQAG</sequence>
<accession>E3UT52</accession>
<keyword evidence="1" id="KW-0732">Signal</keyword>